<dbReference type="PATRIC" id="fig|479117.4.peg.507"/>
<evidence type="ECO:0000256" key="2">
    <source>
        <dbReference type="ARBA" id="ARBA00022801"/>
    </source>
</evidence>
<dbReference type="PROSITE" id="PS51462">
    <property type="entry name" value="NUDIX"/>
    <property type="match status" value="1"/>
</dbReference>
<dbReference type="GO" id="GO:0004081">
    <property type="term" value="F:bis(5'-nucleosyl)-tetraphosphatase (asymmetrical) activity"/>
    <property type="evidence" value="ECO:0007669"/>
    <property type="project" value="TreeGrafter"/>
</dbReference>
<dbReference type="CDD" id="cd07040">
    <property type="entry name" value="HP"/>
    <property type="match status" value="1"/>
</dbReference>
<reference evidence="5 6" key="1">
    <citation type="submission" date="2016-01" db="EMBL/GenBank/DDBJ databases">
        <title>Use of Whole Genome Sequencing to ascertain that Brevibacterium massiliense (Roux, Raoult 2009) is a later heterotypic synonym of Brevibacterium ravenspurgense (Mages 2008).</title>
        <authorList>
            <person name="Bernier A.-M."/>
            <person name="Burdz T."/>
            <person name="Huynh C."/>
            <person name="Pachecho A.L."/>
            <person name="Wiebe D."/>
            <person name="Bonner C."/>
            <person name="Bernard K."/>
        </authorList>
    </citation>
    <scope>NUCLEOTIDE SEQUENCE [LARGE SCALE GENOMIC DNA]</scope>
    <source>
        <strain evidence="5 6">CCUG56047</strain>
    </source>
</reference>
<dbReference type="EMBL" id="LQQC01000006">
    <property type="protein sequence ID" value="KXZ59123.1"/>
    <property type="molecule type" value="Genomic_DNA"/>
</dbReference>
<sequence>MSPTPVANAGESAKIKADVFAAGAVLWRDFTGQLEVLLIHRPKHKDWSFPKGKVDKGETLPEAAVREVREETGYIIHLGLPLPDARYTVGKKLTKHVKYWSAEITTTQKPAADNPKEVDEGRWLPIDQAIKKVSRHSDREQLEKLKLAYSTGSLRAWQFIIVRHAKAFPRSKWHETEALRPLLAIGTRQSMALTGLLGSWNIPKLLSSPWKRCTATLKPFSAGRGLKISTNRWLSEKANTQNPNKTVKVLKKVMARGQTTAICSHRPVLPTFLEVVSEYCVPGLAEKLPQKDPYLSPGEILVAYVRPGSIPKIVDFERFRPIDS</sequence>
<dbReference type="GO" id="GO:0006754">
    <property type="term" value="P:ATP biosynthetic process"/>
    <property type="evidence" value="ECO:0007669"/>
    <property type="project" value="TreeGrafter"/>
</dbReference>
<dbReference type="PANTHER" id="PTHR21340:SF0">
    <property type="entry name" value="BIS(5'-NUCLEOSYL)-TETRAPHOSPHATASE [ASYMMETRICAL]"/>
    <property type="match status" value="1"/>
</dbReference>
<evidence type="ECO:0000313" key="5">
    <source>
        <dbReference type="EMBL" id="KXZ59123.1"/>
    </source>
</evidence>
<dbReference type="InterPro" id="IPR013078">
    <property type="entry name" value="His_Pase_superF_clade-1"/>
</dbReference>
<dbReference type="SUPFAM" id="SSF53254">
    <property type="entry name" value="Phosphoglycerate mutase-like"/>
    <property type="match status" value="1"/>
</dbReference>
<dbReference type="InterPro" id="IPR051325">
    <property type="entry name" value="Nudix_hydrolase_domain"/>
</dbReference>
<dbReference type="InterPro" id="IPR020476">
    <property type="entry name" value="Nudix_hydrolase"/>
</dbReference>
<gene>
    <name evidence="5" type="primary">ndx1</name>
    <name evidence="5" type="ORF">Bravens_00506</name>
</gene>
<organism evidence="5 6">
    <name type="scientific">Brevibacterium ravenspurgense</name>
    <dbReference type="NCBI Taxonomy" id="479117"/>
    <lineage>
        <taxon>Bacteria</taxon>
        <taxon>Bacillati</taxon>
        <taxon>Actinomycetota</taxon>
        <taxon>Actinomycetes</taxon>
        <taxon>Micrococcales</taxon>
        <taxon>Brevibacteriaceae</taxon>
        <taxon>Brevibacterium</taxon>
    </lineage>
</organism>
<dbReference type="Proteomes" id="UP000243589">
    <property type="component" value="Unassembled WGS sequence"/>
</dbReference>
<evidence type="ECO:0000259" key="4">
    <source>
        <dbReference type="PROSITE" id="PS51462"/>
    </source>
</evidence>
<dbReference type="Gene3D" id="3.90.79.10">
    <property type="entry name" value="Nucleoside Triphosphate Pyrophosphohydrolase"/>
    <property type="match status" value="1"/>
</dbReference>
<feature type="domain" description="Nudix hydrolase" evidence="4">
    <location>
        <begin position="17"/>
        <end position="146"/>
    </location>
</feature>
<dbReference type="PRINTS" id="PR00502">
    <property type="entry name" value="NUDIXFAMILY"/>
</dbReference>
<dbReference type="SUPFAM" id="SSF55811">
    <property type="entry name" value="Nudix"/>
    <property type="match status" value="1"/>
</dbReference>
<comment type="caution">
    <text evidence="5">The sequence shown here is derived from an EMBL/GenBank/DDBJ whole genome shotgun (WGS) entry which is preliminary data.</text>
</comment>
<comment type="similarity">
    <text evidence="1 3">Belongs to the Nudix hydrolase family.</text>
</comment>
<dbReference type="AlphaFoldDB" id="A0A150HAG1"/>
<dbReference type="GO" id="GO:0006167">
    <property type="term" value="P:AMP biosynthetic process"/>
    <property type="evidence" value="ECO:0007669"/>
    <property type="project" value="TreeGrafter"/>
</dbReference>
<dbReference type="RefSeq" id="WP_062020029.1">
    <property type="nucleotide sequence ID" value="NZ_LQQC01000006.1"/>
</dbReference>
<protein>
    <submittedName>
        <fullName evidence="5">Diadenosine hexaphosphate hydrolase</fullName>
        <ecNumber evidence="5">3.6.1.61</ecNumber>
    </submittedName>
</protein>
<evidence type="ECO:0000256" key="1">
    <source>
        <dbReference type="ARBA" id="ARBA00005582"/>
    </source>
</evidence>
<dbReference type="InterPro" id="IPR000086">
    <property type="entry name" value="NUDIX_hydrolase_dom"/>
</dbReference>
<dbReference type="InterPro" id="IPR020084">
    <property type="entry name" value="NUDIX_hydrolase_CS"/>
</dbReference>
<dbReference type="InterPro" id="IPR029033">
    <property type="entry name" value="His_PPase_superfam"/>
</dbReference>
<name>A0A150HAG1_9MICO</name>
<keyword evidence="2 3" id="KW-0378">Hydrolase</keyword>
<dbReference type="InterPro" id="IPR015797">
    <property type="entry name" value="NUDIX_hydrolase-like_dom_sf"/>
</dbReference>
<evidence type="ECO:0000256" key="3">
    <source>
        <dbReference type="RuleBase" id="RU003476"/>
    </source>
</evidence>
<evidence type="ECO:0000313" key="6">
    <source>
        <dbReference type="Proteomes" id="UP000243589"/>
    </source>
</evidence>
<dbReference type="Pfam" id="PF00293">
    <property type="entry name" value="NUDIX"/>
    <property type="match status" value="1"/>
</dbReference>
<keyword evidence="6" id="KW-1185">Reference proteome</keyword>
<dbReference type="PANTHER" id="PTHR21340">
    <property type="entry name" value="DIADENOSINE 5,5-P1,P4-TETRAPHOSPHATE PYROPHOSPHOHYDROLASE MUTT"/>
    <property type="match status" value="1"/>
</dbReference>
<dbReference type="EC" id="3.6.1.61" evidence="5"/>
<dbReference type="CDD" id="cd03673">
    <property type="entry name" value="NUDIX_Ap6A_hydrolase"/>
    <property type="match status" value="1"/>
</dbReference>
<dbReference type="Gene3D" id="3.40.50.1240">
    <property type="entry name" value="Phosphoglycerate mutase-like"/>
    <property type="match status" value="1"/>
</dbReference>
<proteinExistence type="inferred from homology"/>
<dbReference type="PROSITE" id="PS00893">
    <property type="entry name" value="NUDIX_BOX"/>
    <property type="match status" value="1"/>
</dbReference>
<accession>A0A150HAG1</accession>
<dbReference type="Pfam" id="PF00300">
    <property type="entry name" value="His_Phos_1"/>
    <property type="match status" value="1"/>
</dbReference>